<dbReference type="GO" id="GO:0005634">
    <property type="term" value="C:nucleus"/>
    <property type="evidence" value="ECO:0007669"/>
    <property type="project" value="UniProtKB-SubCell"/>
</dbReference>
<dbReference type="InterPro" id="IPR027157">
    <property type="entry name" value="NCBP2"/>
</dbReference>
<gene>
    <name evidence="10" type="ORF">Aory04_000102600</name>
</gene>
<feature type="transmembrane region" description="Helical" evidence="8">
    <location>
        <begin position="35"/>
        <end position="57"/>
    </location>
</feature>
<dbReference type="PANTHER" id="PTHR18847:SF0">
    <property type="entry name" value="NUCLEAR CAP-BINDING PROTEIN SUBUNIT 2"/>
    <property type="match status" value="1"/>
</dbReference>
<sequence>MTNKKRKYSQDDADKVAEDPTDNLKNATTLYVGNLYVHCLVDGLTWVSLHLLTTLVLSTQQRNRFMNFSQSQIPLNDRAEDRILTDRHRCGEVKRLVMGLDRFTKTPCGFCFVEYYTHQDALDCLKYVGGTKLDERIIRTDLDPGFEEGRQYGYVERRSLSIGKIVSNIHAVVVNLVGRFATNTEKSTTQDVAVMDGLMQMIRDNGKKKNTVRVGNIDGTLCDWRMYGVCMHYISLIW</sequence>
<dbReference type="Gene3D" id="3.30.70.330">
    <property type="match status" value="1"/>
</dbReference>
<evidence type="ECO:0000256" key="2">
    <source>
        <dbReference type="ARBA" id="ARBA00010725"/>
    </source>
</evidence>
<evidence type="ECO:0000256" key="3">
    <source>
        <dbReference type="ARBA" id="ARBA00022664"/>
    </source>
</evidence>
<keyword evidence="8" id="KW-0472">Membrane</keyword>
<dbReference type="SMART" id="SM00360">
    <property type="entry name" value="RRM"/>
    <property type="match status" value="1"/>
</dbReference>
<evidence type="ECO:0000313" key="10">
    <source>
        <dbReference type="EMBL" id="GMG23623.1"/>
    </source>
</evidence>
<dbReference type="EMBL" id="BSYA01000006">
    <property type="protein sequence ID" value="GMG23623.1"/>
    <property type="molecule type" value="Genomic_DNA"/>
</dbReference>
<dbReference type="InterPro" id="IPR012677">
    <property type="entry name" value="Nucleotide-bd_a/b_plait_sf"/>
</dbReference>
<evidence type="ECO:0000256" key="4">
    <source>
        <dbReference type="ARBA" id="ARBA00022884"/>
    </source>
</evidence>
<dbReference type="Proteomes" id="UP001165205">
    <property type="component" value="Unassembled WGS sequence"/>
</dbReference>
<keyword evidence="5 7" id="KW-0508">mRNA splicing</keyword>
<accession>A0AAN4Y9H8</accession>
<keyword evidence="4 7" id="KW-0694">RNA-binding</keyword>
<feature type="domain" description="RRM" evidence="9">
    <location>
        <begin position="34"/>
        <end position="141"/>
    </location>
</feature>
<dbReference type="PANTHER" id="PTHR18847">
    <property type="entry name" value="20 KD NUCLEAR CAP BINDING PROTEIN"/>
    <property type="match status" value="1"/>
</dbReference>
<dbReference type="InterPro" id="IPR035979">
    <property type="entry name" value="RBD_domain_sf"/>
</dbReference>
<comment type="subcellular location">
    <subcellularLocation>
        <location evidence="1 7">Nucleus</location>
    </subcellularLocation>
</comment>
<name>A0AAN4Y9H8_ASPOZ</name>
<comment type="caution">
    <text evidence="10">The sequence shown here is derived from an EMBL/GenBank/DDBJ whole genome shotgun (WGS) entry which is preliminary data.</text>
</comment>
<keyword evidence="8" id="KW-0812">Transmembrane</keyword>
<dbReference type="SUPFAM" id="SSF54928">
    <property type="entry name" value="RNA-binding domain, RBD"/>
    <property type="match status" value="1"/>
</dbReference>
<evidence type="ECO:0000313" key="11">
    <source>
        <dbReference type="Proteomes" id="UP001165205"/>
    </source>
</evidence>
<dbReference type="CDD" id="cd12240">
    <property type="entry name" value="RRM_NCBP2"/>
    <property type="match status" value="1"/>
</dbReference>
<evidence type="ECO:0000256" key="1">
    <source>
        <dbReference type="ARBA" id="ARBA00004123"/>
    </source>
</evidence>
<dbReference type="GO" id="GO:0045292">
    <property type="term" value="P:mRNA cis splicing, via spliceosome"/>
    <property type="evidence" value="ECO:0007669"/>
    <property type="project" value="InterPro"/>
</dbReference>
<dbReference type="Pfam" id="PF00076">
    <property type="entry name" value="RRM_1"/>
    <property type="match status" value="1"/>
</dbReference>
<dbReference type="InterPro" id="IPR000504">
    <property type="entry name" value="RRM_dom"/>
</dbReference>
<dbReference type="AlphaFoldDB" id="A0AAN4Y9H8"/>
<evidence type="ECO:0000256" key="5">
    <source>
        <dbReference type="ARBA" id="ARBA00023187"/>
    </source>
</evidence>
<dbReference type="GO" id="GO:0000339">
    <property type="term" value="F:RNA cap binding"/>
    <property type="evidence" value="ECO:0007669"/>
    <property type="project" value="InterPro"/>
</dbReference>
<keyword evidence="3 7" id="KW-0507">mRNA processing</keyword>
<keyword evidence="6 7" id="KW-0539">Nucleus</keyword>
<comment type="similarity">
    <text evidence="2 7">Belongs to the RRM NCBP2 family.</text>
</comment>
<evidence type="ECO:0000259" key="9">
    <source>
        <dbReference type="SMART" id="SM00360"/>
    </source>
</evidence>
<evidence type="ECO:0000256" key="8">
    <source>
        <dbReference type="SAM" id="Phobius"/>
    </source>
</evidence>
<keyword evidence="8" id="KW-1133">Transmembrane helix</keyword>
<evidence type="ECO:0000256" key="6">
    <source>
        <dbReference type="ARBA" id="ARBA00023242"/>
    </source>
</evidence>
<proteinExistence type="inferred from homology"/>
<reference evidence="10" key="1">
    <citation type="submission" date="2023-04" db="EMBL/GenBank/DDBJ databases">
        <title>Aspergillus oryzae NBRC 4228.</title>
        <authorList>
            <person name="Ichikawa N."/>
            <person name="Sato H."/>
            <person name="Tonouchi N."/>
        </authorList>
    </citation>
    <scope>NUCLEOTIDE SEQUENCE</scope>
    <source>
        <strain evidence="10">NBRC 4228</strain>
    </source>
</reference>
<organism evidence="10 11">
    <name type="scientific">Aspergillus oryzae</name>
    <name type="common">Yellow koji mold</name>
    <dbReference type="NCBI Taxonomy" id="5062"/>
    <lineage>
        <taxon>Eukaryota</taxon>
        <taxon>Fungi</taxon>
        <taxon>Dikarya</taxon>
        <taxon>Ascomycota</taxon>
        <taxon>Pezizomycotina</taxon>
        <taxon>Eurotiomycetes</taxon>
        <taxon>Eurotiomycetidae</taxon>
        <taxon>Eurotiales</taxon>
        <taxon>Aspergillaceae</taxon>
        <taxon>Aspergillus</taxon>
        <taxon>Aspergillus subgen. Circumdati</taxon>
    </lineage>
</organism>
<dbReference type="GO" id="GO:0005846">
    <property type="term" value="C:nuclear cap binding complex"/>
    <property type="evidence" value="ECO:0007669"/>
    <property type="project" value="InterPro"/>
</dbReference>
<dbReference type="InterPro" id="IPR034148">
    <property type="entry name" value="NCBP2_RRM"/>
</dbReference>
<protein>
    <recommendedName>
        <fullName evidence="7">Nuclear cap-binding protein subunit 2</fullName>
    </recommendedName>
    <alternativeName>
        <fullName evidence="7">20 kDa nuclear cap-binding protein</fullName>
    </alternativeName>
</protein>
<evidence type="ECO:0000256" key="7">
    <source>
        <dbReference type="RuleBase" id="RU364036"/>
    </source>
</evidence>